<evidence type="ECO:0000313" key="4">
    <source>
        <dbReference type="Proteomes" id="UP000198711"/>
    </source>
</evidence>
<evidence type="ECO:0000256" key="1">
    <source>
        <dbReference type="SAM" id="SignalP"/>
    </source>
</evidence>
<dbReference type="RefSeq" id="WP_092727032.1">
    <property type="nucleotide sequence ID" value="NZ_FNNO01000025.1"/>
</dbReference>
<evidence type="ECO:0000313" key="3">
    <source>
        <dbReference type="EMBL" id="SDX67805.1"/>
    </source>
</evidence>
<dbReference type="EMBL" id="FNNO01000025">
    <property type="protein sequence ID" value="SDX67805.1"/>
    <property type="molecule type" value="Genomic_DNA"/>
</dbReference>
<dbReference type="InterPro" id="IPR025491">
    <property type="entry name" value="DUF4382"/>
</dbReference>
<comment type="caution">
    <text evidence="3">The sequence shown here is derived from an EMBL/GenBank/DDBJ whole genome shotgun (WGS) entry which is preliminary data.</text>
</comment>
<dbReference type="PROSITE" id="PS51257">
    <property type="entry name" value="PROKAR_LIPOPROTEIN"/>
    <property type="match status" value="1"/>
</dbReference>
<keyword evidence="4" id="KW-1185">Reference proteome</keyword>
<feature type="domain" description="DUF4382" evidence="2">
    <location>
        <begin position="39"/>
        <end position="204"/>
    </location>
</feature>
<reference evidence="3 4" key="1">
    <citation type="submission" date="2016-10" db="EMBL/GenBank/DDBJ databases">
        <authorList>
            <person name="Varghese N."/>
            <person name="Submissions S."/>
        </authorList>
    </citation>
    <scope>NUCLEOTIDE SEQUENCE [LARGE SCALE GENOMIC DNA]</scope>
    <source>
        <strain evidence="3 4">DSM 25353</strain>
    </source>
</reference>
<accession>A0A8X8IG70</accession>
<sequence>MKAKHFLYGALMAIAAAITVTACKKSDSAQAPAGSQQNLTLYLTDGPGFFDSVLVDIKSVKVLVDTSRNTRMHDDDDWDDVGDREGRNPRAKDSSLVWQNLNISAGIYDILHLRNGLDTVLASTNIPKGAIRLLKIEIGTHNSLVKNHITYPLLLPSNFPGYVLIKLRGDEPEEFMSGKVRLWLDFDVNRSVYQGYNNEFYLRPHFRFFVTRTTASLSGRVTPMEAQPVLTLFNGKDTAYALPNREGYFKMRGLKDGSYSLFVNASNGYKDTTLTNISIAAPNNTSVGTIALHK</sequence>
<feature type="signal peptide" evidence="1">
    <location>
        <begin position="1"/>
        <end position="22"/>
    </location>
</feature>
<organism evidence="3 4">
    <name type="scientific">Hydrobacter penzbergensis</name>
    <dbReference type="NCBI Taxonomy" id="1235997"/>
    <lineage>
        <taxon>Bacteria</taxon>
        <taxon>Pseudomonadati</taxon>
        <taxon>Bacteroidota</taxon>
        <taxon>Chitinophagia</taxon>
        <taxon>Chitinophagales</taxon>
        <taxon>Chitinophagaceae</taxon>
        <taxon>Hydrobacter</taxon>
    </lineage>
</organism>
<protein>
    <recommendedName>
        <fullName evidence="2">DUF4382 domain-containing protein</fullName>
    </recommendedName>
</protein>
<proteinExistence type="predicted"/>
<dbReference type="AlphaFoldDB" id="A0A8X8IG70"/>
<dbReference type="Proteomes" id="UP000198711">
    <property type="component" value="Unassembled WGS sequence"/>
</dbReference>
<feature type="chain" id="PRO_5036463255" description="DUF4382 domain-containing protein" evidence="1">
    <location>
        <begin position="23"/>
        <end position="294"/>
    </location>
</feature>
<keyword evidence="1" id="KW-0732">Signal</keyword>
<evidence type="ECO:0000259" key="2">
    <source>
        <dbReference type="Pfam" id="PF14321"/>
    </source>
</evidence>
<dbReference type="Pfam" id="PF14321">
    <property type="entry name" value="DUF4382"/>
    <property type="match status" value="1"/>
</dbReference>
<gene>
    <name evidence="3" type="ORF">SAMN05444410_12513</name>
</gene>
<name>A0A8X8IG70_9BACT</name>